<dbReference type="PANTHER" id="PTHR43000">
    <property type="entry name" value="DTDP-D-GLUCOSE 4,6-DEHYDRATASE-RELATED"/>
    <property type="match status" value="1"/>
</dbReference>
<evidence type="ECO:0000256" key="1">
    <source>
        <dbReference type="ARBA" id="ARBA00007637"/>
    </source>
</evidence>
<dbReference type="Pfam" id="PF01370">
    <property type="entry name" value="Epimerase"/>
    <property type="match status" value="1"/>
</dbReference>
<evidence type="ECO:0000259" key="2">
    <source>
        <dbReference type="Pfam" id="PF01370"/>
    </source>
</evidence>
<feature type="domain" description="NAD-dependent epimerase/dehydratase" evidence="2">
    <location>
        <begin position="4"/>
        <end position="227"/>
    </location>
</feature>
<accession>A0A267MP08</accession>
<comment type="similarity">
    <text evidence="1">Belongs to the NAD(P)-dependent epimerase/dehydratase family.</text>
</comment>
<comment type="caution">
    <text evidence="3">The sequence shown here is derived from an EMBL/GenBank/DDBJ whole genome shotgun (WGS) entry which is preliminary data.</text>
</comment>
<organism evidence="3 4">
    <name type="scientific">Anaeromicrobium sediminis</name>
    <dbReference type="NCBI Taxonomy" id="1478221"/>
    <lineage>
        <taxon>Bacteria</taxon>
        <taxon>Bacillati</taxon>
        <taxon>Bacillota</taxon>
        <taxon>Clostridia</taxon>
        <taxon>Peptostreptococcales</taxon>
        <taxon>Thermotaleaceae</taxon>
        <taxon>Anaeromicrobium</taxon>
    </lineage>
</organism>
<evidence type="ECO:0000313" key="3">
    <source>
        <dbReference type="EMBL" id="PAB60648.1"/>
    </source>
</evidence>
<dbReference type="InterPro" id="IPR036291">
    <property type="entry name" value="NAD(P)-bd_dom_sf"/>
</dbReference>
<keyword evidence="4" id="KW-1185">Reference proteome</keyword>
<dbReference type="Proteomes" id="UP000216024">
    <property type="component" value="Unassembled WGS sequence"/>
</dbReference>
<evidence type="ECO:0000313" key="4">
    <source>
        <dbReference type="Proteomes" id="UP000216024"/>
    </source>
</evidence>
<dbReference type="EMBL" id="NIBG01000002">
    <property type="protein sequence ID" value="PAB60648.1"/>
    <property type="molecule type" value="Genomic_DNA"/>
</dbReference>
<dbReference type="InterPro" id="IPR001509">
    <property type="entry name" value="Epimerase_deHydtase"/>
</dbReference>
<dbReference type="RefSeq" id="WP_095131100.1">
    <property type="nucleotide sequence ID" value="NZ_NIBG01000002.1"/>
</dbReference>
<protein>
    <submittedName>
        <fullName evidence="3">Epimerase</fullName>
    </submittedName>
</protein>
<proteinExistence type="inferred from homology"/>
<dbReference type="OrthoDB" id="142826at2"/>
<reference evidence="3 4" key="1">
    <citation type="submission" date="2017-06" db="EMBL/GenBank/DDBJ databases">
        <title>Draft genome sequence of anaerobic fermentative bacterium Anaeromicrobium sediminis DY2726D isolated from West Pacific Ocean sediments.</title>
        <authorList>
            <person name="Zeng X."/>
        </authorList>
    </citation>
    <scope>NUCLEOTIDE SEQUENCE [LARGE SCALE GENOMIC DNA]</scope>
    <source>
        <strain evidence="3 4">DY2726D</strain>
    </source>
</reference>
<sequence length="302" mass="34004">MKKVLITGASGFIGTNTLNLLIEKGYKVHAVSSRTFKSKNNNVVWHCVDLTNLHEIDKLFREVMPTHLLHLAWDLTPNKYRNSPNNLIWVQSSIEIIKNFNKYGGERAVFAGTCFEYDLNYGYLNEHLTPLKACSLYGTCKASLHNIVGSYSIKNGLSLAWGRIFYSYGPHDNSNRVISYVISNLLKGEVAHCSHGNQIRDYSYVYDVASALIALLESSVEGAVNIGTGNPVKLKDIFMKISMKIGKQNSIYLGDVKTLPNEAPLIVADIKRLKDEVGWIPSYDLDKGLDETIEWWKKKIKV</sequence>
<dbReference type="PRINTS" id="PR01713">
    <property type="entry name" value="NUCEPIMERASE"/>
</dbReference>
<gene>
    <name evidence="3" type="ORF">CCE28_03650</name>
</gene>
<name>A0A267MP08_9FIRM</name>
<dbReference type="SUPFAM" id="SSF51735">
    <property type="entry name" value="NAD(P)-binding Rossmann-fold domains"/>
    <property type="match status" value="1"/>
</dbReference>
<dbReference type="Gene3D" id="3.40.50.720">
    <property type="entry name" value="NAD(P)-binding Rossmann-like Domain"/>
    <property type="match status" value="1"/>
</dbReference>
<dbReference type="AlphaFoldDB" id="A0A267MP08"/>